<proteinExistence type="predicted"/>
<name>A0A8K0GP72_9ROSA</name>
<evidence type="ECO:0000313" key="3">
    <source>
        <dbReference type="Proteomes" id="UP000796880"/>
    </source>
</evidence>
<organism evidence="2 3">
    <name type="scientific">Rhamnella rubrinervis</name>
    <dbReference type="NCBI Taxonomy" id="2594499"/>
    <lineage>
        <taxon>Eukaryota</taxon>
        <taxon>Viridiplantae</taxon>
        <taxon>Streptophyta</taxon>
        <taxon>Embryophyta</taxon>
        <taxon>Tracheophyta</taxon>
        <taxon>Spermatophyta</taxon>
        <taxon>Magnoliopsida</taxon>
        <taxon>eudicotyledons</taxon>
        <taxon>Gunneridae</taxon>
        <taxon>Pentapetalae</taxon>
        <taxon>rosids</taxon>
        <taxon>fabids</taxon>
        <taxon>Rosales</taxon>
        <taxon>Rhamnaceae</taxon>
        <taxon>rhamnoid group</taxon>
        <taxon>Rhamneae</taxon>
        <taxon>Rhamnella</taxon>
    </lineage>
</organism>
<dbReference type="OrthoDB" id="10313549at2759"/>
<evidence type="ECO:0000256" key="1">
    <source>
        <dbReference type="SAM" id="MobiDB-lite"/>
    </source>
</evidence>
<comment type="caution">
    <text evidence="2">The sequence shown here is derived from an EMBL/GenBank/DDBJ whole genome shotgun (WGS) entry which is preliminary data.</text>
</comment>
<sequence>MMLLTFLEANNILRHRDRLPNNDLKLSLRVLWLWDRLPSESPANAVFGFDPEHEESSSTDLIRICLALGAPEDEEEVRKDVTITRCRLRGVVLEQKNIERLQKEEEEEQRDEDVKETEAGFLITGNTGEFRENGD</sequence>
<accession>A0A8K0GP72</accession>
<keyword evidence="3" id="KW-1185">Reference proteome</keyword>
<dbReference type="Proteomes" id="UP000796880">
    <property type="component" value="Unassembled WGS sequence"/>
</dbReference>
<gene>
    <name evidence="2" type="ORF">FNV43_RR26915</name>
</gene>
<protein>
    <submittedName>
        <fullName evidence="2">Uncharacterized protein</fullName>
    </submittedName>
</protein>
<evidence type="ECO:0000313" key="2">
    <source>
        <dbReference type="EMBL" id="KAF3432176.1"/>
    </source>
</evidence>
<dbReference type="AlphaFoldDB" id="A0A8K0GP72"/>
<dbReference type="EMBL" id="VOIH02000012">
    <property type="protein sequence ID" value="KAF3432176.1"/>
    <property type="molecule type" value="Genomic_DNA"/>
</dbReference>
<reference evidence="2" key="1">
    <citation type="submission" date="2020-03" db="EMBL/GenBank/DDBJ databases">
        <title>A high-quality chromosome-level genome assembly of a woody plant with both climbing and erect habits, Rhamnella rubrinervis.</title>
        <authorList>
            <person name="Lu Z."/>
            <person name="Yang Y."/>
            <person name="Zhu X."/>
            <person name="Sun Y."/>
        </authorList>
    </citation>
    <scope>NUCLEOTIDE SEQUENCE</scope>
    <source>
        <strain evidence="2">BYM</strain>
        <tissue evidence="2">Leaf</tissue>
    </source>
</reference>
<feature type="region of interest" description="Disordered" evidence="1">
    <location>
        <begin position="99"/>
        <end position="135"/>
    </location>
</feature>